<dbReference type="InterPro" id="IPR020846">
    <property type="entry name" value="MFS_dom"/>
</dbReference>
<dbReference type="InterPro" id="IPR036259">
    <property type="entry name" value="MFS_trans_sf"/>
</dbReference>
<dbReference type="InterPro" id="IPR005828">
    <property type="entry name" value="MFS_sugar_transport-like"/>
</dbReference>
<name>A0A401KWN7_ASPAW</name>
<evidence type="ECO:0000259" key="7">
    <source>
        <dbReference type="PROSITE" id="PS50850"/>
    </source>
</evidence>
<feature type="domain" description="Major facilitator superfamily (MFS) profile" evidence="7">
    <location>
        <begin position="390"/>
        <end position="900"/>
    </location>
</feature>
<feature type="transmembrane region" description="Helical" evidence="6">
    <location>
        <begin position="777"/>
        <end position="796"/>
    </location>
</feature>
<evidence type="ECO:0000256" key="3">
    <source>
        <dbReference type="ARBA" id="ARBA00022692"/>
    </source>
</evidence>
<dbReference type="PANTHER" id="PTHR23511">
    <property type="entry name" value="SYNAPTIC VESICLE GLYCOPROTEIN 2"/>
    <property type="match status" value="1"/>
</dbReference>
<dbReference type="PROSITE" id="PS50850">
    <property type="entry name" value="MFS"/>
    <property type="match status" value="1"/>
</dbReference>
<evidence type="ECO:0000256" key="6">
    <source>
        <dbReference type="SAM" id="Phobius"/>
    </source>
</evidence>
<feature type="transmembrane region" description="Helical" evidence="6">
    <location>
        <begin position="568"/>
        <end position="587"/>
    </location>
</feature>
<feature type="transmembrane region" description="Helical" evidence="6">
    <location>
        <begin position="385"/>
        <end position="406"/>
    </location>
</feature>
<dbReference type="SUPFAM" id="SSF103473">
    <property type="entry name" value="MFS general substrate transporter"/>
    <property type="match status" value="1"/>
</dbReference>
<feature type="transmembrane region" description="Helical" evidence="6">
    <location>
        <begin position="739"/>
        <end position="765"/>
    </location>
</feature>
<feature type="transmembrane region" description="Helical" evidence="6">
    <location>
        <begin position="837"/>
        <end position="862"/>
    </location>
</feature>
<feature type="transmembrane region" description="Helical" evidence="6">
    <location>
        <begin position="684"/>
        <end position="702"/>
    </location>
</feature>
<keyword evidence="4 6" id="KW-1133">Transmembrane helix</keyword>
<protein>
    <submittedName>
        <fullName evidence="8">Inorganic phosphate transporter PHO84</fullName>
    </submittedName>
</protein>
<proteinExistence type="predicted"/>
<dbReference type="EMBL" id="BDHI01000015">
    <property type="protein sequence ID" value="GCB23716.1"/>
    <property type="molecule type" value="Genomic_DNA"/>
</dbReference>
<sequence>MLISSWGSARSSPVFYPPHCSVHASRSGPLLLNVPCICNEPPRRPFGSRGLASSVVRISTRQHSLFLHKLFWSQLCHITYISASAQSYGFLNWIPVEAGFMLLLIRGHLPFAAEPFCDHVRIAYSFVRSSKLFKLRFTCIDIRKDATGSLKSLELGGGPGQQTPLIHTFNDTKLPVPHLEHPKLPNESSLRVSFMDEQTVQSAHNVFLTQISYIFEDWHDCVQFQELVLGSKLVFIAGIAEAKSKGRGEECISQNLRILRNHNGKQVMLFFANSQRKELKRYVSIPINCIDSFNPGKKAGKPVVLQLQPNFDILSQMRTLSIQFLDDLEPFIRLTTSDPNANTNNTAMGKFRTRWYKTDRAQDFEHEQDRDVRARQVYDTIDRQGFQYLIVFVAGVGFFLDGYTLFASNMALPMISYVYWKKEVSSIKITLFNIATLGGTLLGQVLFGYLADRNGRKKMYGLELILMITSTLGVVMASRGENDSMSIYAWLIWWRIVVGIGVGADYPLSSVITSEFAPTKHRARMMASVFFMQPLGQIWANLVSLIVIATSRSDTNDLTMSVDRMWRYVIGIGVIPAAIATCFRFFVPESPRFLMEIDDDPVKVEFDATTLFTEPNAVSSSPTLETESWHNFPGQAYSLTTITAEDRSSTSQTGILQPATLNSHWRLTWKDIVQYFWVEGNWRTLAGTAMSWFFLDFGFYGISLSSPQFLAKTWGSIHLSAPAPYWETNDSPGASVYDMFFASCTHALVILNVGSFAGGLLLILVIHKLDRVALQKYSFLALSALFIALGCMLITIQKEGPVAVVLYVIGQALFNFGPNATTYIIPAEIFPTRYRATCHGLSAGAGKIGSIVVQVFSAYYNFGGGFGEEPVKRHGYIMIVFAGCMLFGAIVTCWIPPIQRKPDGSGRGKLWGGKTETLETLALGRLGLDSRYANQGRRRRRDVVT</sequence>
<feature type="transmembrane region" description="Helical" evidence="6">
    <location>
        <begin position="459"/>
        <end position="478"/>
    </location>
</feature>
<dbReference type="GO" id="GO:0022857">
    <property type="term" value="F:transmembrane transporter activity"/>
    <property type="evidence" value="ECO:0007669"/>
    <property type="project" value="InterPro"/>
</dbReference>
<keyword evidence="3 6" id="KW-0812">Transmembrane</keyword>
<accession>A0A401KWN7</accession>
<comment type="subcellular location">
    <subcellularLocation>
        <location evidence="1">Membrane</location>
        <topology evidence="1">Multi-pass membrane protein</topology>
    </subcellularLocation>
</comment>
<evidence type="ECO:0000313" key="8">
    <source>
        <dbReference type="EMBL" id="GCB23716.1"/>
    </source>
</evidence>
<dbReference type="STRING" id="105351.A0A401KWN7"/>
<dbReference type="Pfam" id="PF00083">
    <property type="entry name" value="Sugar_tr"/>
    <property type="match status" value="2"/>
</dbReference>
<evidence type="ECO:0000256" key="2">
    <source>
        <dbReference type="ARBA" id="ARBA00022448"/>
    </source>
</evidence>
<dbReference type="AlphaFoldDB" id="A0A401KWN7"/>
<dbReference type="InterPro" id="IPR005829">
    <property type="entry name" value="Sugar_transporter_CS"/>
</dbReference>
<evidence type="ECO:0000313" key="9">
    <source>
        <dbReference type="Proteomes" id="UP000286921"/>
    </source>
</evidence>
<gene>
    <name evidence="8" type="ORF">AAWM_06601</name>
</gene>
<evidence type="ECO:0000256" key="1">
    <source>
        <dbReference type="ARBA" id="ARBA00004141"/>
    </source>
</evidence>
<keyword evidence="5 6" id="KW-0472">Membrane</keyword>
<dbReference type="Proteomes" id="UP000286921">
    <property type="component" value="Unassembled WGS sequence"/>
</dbReference>
<feature type="transmembrane region" description="Helical" evidence="6">
    <location>
        <begin position="802"/>
        <end position="825"/>
    </location>
</feature>
<evidence type="ECO:0000256" key="4">
    <source>
        <dbReference type="ARBA" id="ARBA00022989"/>
    </source>
</evidence>
<organism evidence="8 9">
    <name type="scientific">Aspergillus awamori</name>
    <name type="common">Black koji mold</name>
    <dbReference type="NCBI Taxonomy" id="105351"/>
    <lineage>
        <taxon>Eukaryota</taxon>
        <taxon>Fungi</taxon>
        <taxon>Dikarya</taxon>
        <taxon>Ascomycota</taxon>
        <taxon>Pezizomycotina</taxon>
        <taxon>Eurotiomycetes</taxon>
        <taxon>Eurotiomycetidae</taxon>
        <taxon>Eurotiales</taxon>
        <taxon>Aspergillaceae</taxon>
        <taxon>Aspergillus</taxon>
    </lineage>
</organism>
<comment type="caution">
    <text evidence="8">The sequence shown here is derived from an EMBL/GenBank/DDBJ whole genome shotgun (WGS) entry which is preliminary data.</text>
</comment>
<dbReference type="Gene3D" id="1.20.1250.20">
    <property type="entry name" value="MFS general substrate transporter like domains"/>
    <property type="match status" value="2"/>
</dbReference>
<feature type="transmembrane region" description="Helical" evidence="6">
    <location>
        <begin position="490"/>
        <end position="508"/>
    </location>
</feature>
<feature type="transmembrane region" description="Helical" evidence="6">
    <location>
        <begin position="529"/>
        <end position="548"/>
    </location>
</feature>
<dbReference type="PROSITE" id="PS00217">
    <property type="entry name" value="SUGAR_TRANSPORT_2"/>
    <property type="match status" value="1"/>
</dbReference>
<reference evidence="8 9" key="1">
    <citation type="submission" date="2016-09" db="EMBL/GenBank/DDBJ databases">
        <title>Aspergillus awamori IFM 58123T.</title>
        <authorList>
            <person name="Kusuya Y."/>
            <person name="Shimizu M."/>
            <person name="Takahashi H."/>
            <person name="Yaguchi T."/>
        </authorList>
    </citation>
    <scope>NUCLEOTIDE SEQUENCE [LARGE SCALE GENOMIC DNA]</scope>
    <source>
        <strain evidence="8 9">IFM 58123</strain>
    </source>
</reference>
<keyword evidence="2" id="KW-0813">Transport</keyword>
<dbReference type="GO" id="GO:0016020">
    <property type="term" value="C:membrane"/>
    <property type="evidence" value="ECO:0007669"/>
    <property type="project" value="UniProtKB-SubCell"/>
</dbReference>
<evidence type="ECO:0000256" key="5">
    <source>
        <dbReference type="ARBA" id="ARBA00023136"/>
    </source>
</evidence>
<feature type="transmembrane region" description="Helical" evidence="6">
    <location>
        <begin position="426"/>
        <end position="447"/>
    </location>
</feature>
<keyword evidence="9" id="KW-1185">Reference proteome</keyword>
<dbReference type="PANTHER" id="PTHR23511:SF34">
    <property type="entry name" value="SYNAPTIC VESICLE GLYCOPROTEIN 2"/>
    <property type="match status" value="1"/>
</dbReference>
<feature type="transmembrane region" description="Helical" evidence="6">
    <location>
        <begin position="874"/>
        <end position="895"/>
    </location>
</feature>